<dbReference type="EMBL" id="JAWQEG010006953">
    <property type="protein sequence ID" value="KAK3853468.1"/>
    <property type="molecule type" value="Genomic_DNA"/>
</dbReference>
<keyword evidence="2" id="KW-1185">Reference proteome</keyword>
<name>A0AAE1EIZ2_PETCI</name>
<organism evidence="1 2">
    <name type="scientific">Petrolisthes cinctipes</name>
    <name type="common">Flat porcelain crab</name>
    <dbReference type="NCBI Taxonomy" id="88211"/>
    <lineage>
        <taxon>Eukaryota</taxon>
        <taxon>Metazoa</taxon>
        <taxon>Ecdysozoa</taxon>
        <taxon>Arthropoda</taxon>
        <taxon>Crustacea</taxon>
        <taxon>Multicrustacea</taxon>
        <taxon>Malacostraca</taxon>
        <taxon>Eumalacostraca</taxon>
        <taxon>Eucarida</taxon>
        <taxon>Decapoda</taxon>
        <taxon>Pleocyemata</taxon>
        <taxon>Anomura</taxon>
        <taxon>Galatheoidea</taxon>
        <taxon>Porcellanidae</taxon>
        <taxon>Petrolisthes</taxon>
    </lineage>
</organism>
<protein>
    <submittedName>
        <fullName evidence="1">Uncharacterized protein</fullName>
    </submittedName>
</protein>
<accession>A0AAE1EIZ2</accession>
<dbReference type="AlphaFoldDB" id="A0AAE1EIZ2"/>
<comment type="caution">
    <text evidence="1">The sequence shown here is derived from an EMBL/GenBank/DDBJ whole genome shotgun (WGS) entry which is preliminary data.</text>
</comment>
<sequence length="167" mass="19177">MHTTLAYPPIPKLTPLAIPFPTATRTPPAGLNLVKCLSRRSQQAVWKNNGTGTNTGPLHYVFEPMESGGGNVLHLHRLMTRGGNLEDLEIYDITRDEFRNLSTTYTFTLIGGTSSALMNRFKKREERLERRCKRRGRCSLQMKDMEKKLKIKPPEMRVRCAWGEREF</sequence>
<evidence type="ECO:0000313" key="2">
    <source>
        <dbReference type="Proteomes" id="UP001286313"/>
    </source>
</evidence>
<reference evidence="1" key="1">
    <citation type="submission" date="2023-10" db="EMBL/GenBank/DDBJ databases">
        <title>Genome assemblies of two species of porcelain crab, Petrolisthes cinctipes and Petrolisthes manimaculis (Anomura: Porcellanidae).</title>
        <authorList>
            <person name="Angst P."/>
        </authorList>
    </citation>
    <scope>NUCLEOTIDE SEQUENCE</scope>
    <source>
        <strain evidence="1">PB745_01</strain>
        <tissue evidence="1">Gill</tissue>
    </source>
</reference>
<dbReference type="Proteomes" id="UP001286313">
    <property type="component" value="Unassembled WGS sequence"/>
</dbReference>
<proteinExistence type="predicted"/>
<gene>
    <name evidence="1" type="ORF">Pcinc_039995</name>
</gene>
<evidence type="ECO:0000313" key="1">
    <source>
        <dbReference type="EMBL" id="KAK3853468.1"/>
    </source>
</evidence>